<protein>
    <submittedName>
        <fullName evidence="1">Uncharacterized protein</fullName>
    </submittedName>
</protein>
<evidence type="ECO:0000313" key="1">
    <source>
        <dbReference type="EMBL" id="KAJ2969293.1"/>
    </source>
</evidence>
<proteinExistence type="predicted"/>
<sequence length="205" mass="22091">MQSPESNPGCYNVDEAGAVRKGTFQLWLRVWGSIQGGVEGRGNKEGICTSSTDHWTSDCGCGGGGLAAEGADDDLASLLPTSFIRYLAWGRDTGLGEVPEAAQRTEQYWVQSTGSAGFSTEEGKPRRKCPGPYLSTLVLILLEPTRFMLRKKVVSHSQGLTTNLLAIVTSTFSTYPVIRLVLAGICSLHRILTCYGRDVATANTR</sequence>
<dbReference type="EMBL" id="JANJQO010001779">
    <property type="protein sequence ID" value="KAJ2969293.1"/>
    <property type="molecule type" value="Genomic_DNA"/>
</dbReference>
<accession>A0ACC1MS02</accession>
<organism evidence="1 2">
    <name type="scientific">Zarea fungicola</name>
    <dbReference type="NCBI Taxonomy" id="93591"/>
    <lineage>
        <taxon>Eukaryota</taxon>
        <taxon>Fungi</taxon>
        <taxon>Dikarya</taxon>
        <taxon>Ascomycota</taxon>
        <taxon>Pezizomycotina</taxon>
        <taxon>Sordariomycetes</taxon>
        <taxon>Hypocreomycetidae</taxon>
        <taxon>Hypocreales</taxon>
        <taxon>Cordycipitaceae</taxon>
        <taxon>Zarea</taxon>
    </lineage>
</organism>
<comment type="caution">
    <text evidence="1">The sequence shown here is derived from an EMBL/GenBank/DDBJ whole genome shotgun (WGS) entry which is preliminary data.</text>
</comment>
<reference evidence="1" key="1">
    <citation type="submission" date="2022-08" db="EMBL/GenBank/DDBJ databases">
        <title>Genome Sequence of Lecanicillium fungicola.</title>
        <authorList>
            <person name="Buettner E."/>
        </authorList>
    </citation>
    <scope>NUCLEOTIDE SEQUENCE</scope>
    <source>
        <strain evidence="1">Babe33</strain>
    </source>
</reference>
<evidence type="ECO:0000313" key="2">
    <source>
        <dbReference type="Proteomes" id="UP001143910"/>
    </source>
</evidence>
<keyword evidence="2" id="KW-1185">Reference proteome</keyword>
<name>A0ACC1MS02_9HYPO</name>
<dbReference type="Proteomes" id="UP001143910">
    <property type="component" value="Unassembled WGS sequence"/>
</dbReference>
<gene>
    <name evidence="1" type="ORF">NQ176_g8740</name>
</gene>